<feature type="transmembrane region" description="Helical" evidence="1">
    <location>
        <begin position="149"/>
        <end position="169"/>
    </location>
</feature>
<feature type="transmembrane region" description="Helical" evidence="1">
    <location>
        <begin position="255"/>
        <end position="277"/>
    </location>
</feature>
<gene>
    <name evidence="2" type="ORF">M8523_21795</name>
</gene>
<evidence type="ECO:0000256" key="1">
    <source>
        <dbReference type="SAM" id="Phobius"/>
    </source>
</evidence>
<dbReference type="EMBL" id="JAMOIM010000017">
    <property type="protein sequence ID" value="MCW6510652.1"/>
    <property type="molecule type" value="Genomic_DNA"/>
</dbReference>
<organism evidence="2 3">
    <name type="scientific">Lichenifustis flavocetrariae</name>
    <dbReference type="NCBI Taxonomy" id="2949735"/>
    <lineage>
        <taxon>Bacteria</taxon>
        <taxon>Pseudomonadati</taxon>
        <taxon>Pseudomonadota</taxon>
        <taxon>Alphaproteobacteria</taxon>
        <taxon>Hyphomicrobiales</taxon>
        <taxon>Lichenihabitantaceae</taxon>
        <taxon>Lichenifustis</taxon>
    </lineage>
</organism>
<reference evidence="2" key="1">
    <citation type="submission" date="2022-05" db="EMBL/GenBank/DDBJ databases">
        <authorList>
            <person name="Pankratov T."/>
        </authorList>
    </citation>
    <scope>NUCLEOTIDE SEQUENCE</scope>
    <source>
        <strain evidence="2">BP6-180914</strain>
    </source>
</reference>
<feature type="transmembrane region" description="Helical" evidence="1">
    <location>
        <begin position="125"/>
        <end position="143"/>
    </location>
</feature>
<feature type="transmembrane region" description="Helical" evidence="1">
    <location>
        <begin position="20"/>
        <end position="41"/>
    </location>
</feature>
<feature type="transmembrane region" description="Helical" evidence="1">
    <location>
        <begin position="214"/>
        <end position="234"/>
    </location>
</feature>
<comment type="caution">
    <text evidence="2">The sequence shown here is derived from an EMBL/GenBank/DDBJ whole genome shotgun (WGS) entry which is preliminary data.</text>
</comment>
<dbReference type="InterPro" id="IPR004711">
    <property type="entry name" value="Benzoate_Transporter"/>
</dbReference>
<dbReference type="PANTHER" id="PTHR30199">
    <property type="entry name" value="MFS FAMILY TRANSPORTER, PREDICTED SUBSTRATE BENZOATE"/>
    <property type="match status" value="1"/>
</dbReference>
<dbReference type="Proteomes" id="UP001165667">
    <property type="component" value="Unassembled WGS sequence"/>
</dbReference>
<evidence type="ECO:0000313" key="3">
    <source>
        <dbReference type="Proteomes" id="UP001165667"/>
    </source>
</evidence>
<dbReference type="Pfam" id="PF03594">
    <property type="entry name" value="BenE"/>
    <property type="match status" value="1"/>
</dbReference>
<dbReference type="RefSeq" id="WP_282587030.1">
    <property type="nucleotide sequence ID" value="NZ_JAMOIM010000017.1"/>
</dbReference>
<dbReference type="GO" id="GO:0005886">
    <property type="term" value="C:plasma membrane"/>
    <property type="evidence" value="ECO:0007669"/>
    <property type="project" value="TreeGrafter"/>
</dbReference>
<proteinExistence type="predicted"/>
<protein>
    <submittedName>
        <fullName evidence="2">Benzoate/H(+) symporter BenE family transporter</fullName>
    </submittedName>
</protein>
<keyword evidence="1" id="KW-0472">Membrane</keyword>
<accession>A0AA42CPQ2</accession>
<feature type="transmembrane region" description="Helical" evidence="1">
    <location>
        <begin position="85"/>
        <end position="118"/>
    </location>
</feature>
<name>A0AA42CPQ2_9HYPH</name>
<feature type="transmembrane region" description="Helical" evidence="1">
    <location>
        <begin position="328"/>
        <end position="350"/>
    </location>
</feature>
<feature type="transmembrane region" description="Helical" evidence="1">
    <location>
        <begin position="53"/>
        <end position="73"/>
    </location>
</feature>
<keyword evidence="1" id="KW-1133">Transmembrane helix</keyword>
<dbReference type="NCBIfam" id="TIGR00843">
    <property type="entry name" value="benE"/>
    <property type="match status" value="1"/>
</dbReference>
<feature type="transmembrane region" description="Helical" evidence="1">
    <location>
        <begin position="297"/>
        <end position="321"/>
    </location>
</feature>
<feature type="transmembrane region" description="Helical" evidence="1">
    <location>
        <begin position="356"/>
        <end position="389"/>
    </location>
</feature>
<keyword evidence="1" id="KW-0812">Transmembrane</keyword>
<sequence length="395" mass="39981">MTSSPSTLDRASGGLLQPVSTGLLAALVGFASTFAIILQGLRAVGASPEQSASGLFIICVMQGVLAIVFGLWWRQPISIVWSTPGAALLIATGAVSGGFPAAIGAFLVAVGLIVVAGLWRPFGRLVSAIPVGLASAMLAGILYEICLAPIHAVALRPALTLPVVLAWALALRFARLYAIPIALLTTVAIVLFVTKVPPGALGDVWPHPVFVMPAWSPVTIGTLSIPLFIVTMASQNVPGLAVLRANGYEPKIAPLFVGTGLGGAVTAALGGPPINLAAITAALCAGPDAHPDPARRYIATIVAGIAYLALGLFAGVTTAFIEVSPKELIAAVAGLALLGSFASALSTALTNPEERIAVAVTFLVTASGVAFFGIGAPFWGLVAGGLLLGLNRIGR</sequence>
<dbReference type="PANTHER" id="PTHR30199:SF0">
    <property type="entry name" value="INNER MEMBRANE PROTEIN YDCO"/>
    <property type="match status" value="1"/>
</dbReference>
<dbReference type="GO" id="GO:0042925">
    <property type="term" value="F:benzoate transmembrane transporter activity"/>
    <property type="evidence" value="ECO:0007669"/>
    <property type="project" value="InterPro"/>
</dbReference>
<feature type="transmembrane region" description="Helical" evidence="1">
    <location>
        <begin position="176"/>
        <end position="194"/>
    </location>
</feature>
<dbReference type="AlphaFoldDB" id="A0AA42CPQ2"/>
<keyword evidence="3" id="KW-1185">Reference proteome</keyword>
<evidence type="ECO:0000313" key="2">
    <source>
        <dbReference type="EMBL" id="MCW6510652.1"/>
    </source>
</evidence>